<evidence type="ECO:0000256" key="2">
    <source>
        <dbReference type="ARBA" id="ARBA00008779"/>
    </source>
</evidence>
<comment type="similarity">
    <text evidence="2">Belongs to the sulfatase family.</text>
</comment>
<dbReference type="CDD" id="cd16147">
    <property type="entry name" value="G6S"/>
    <property type="match status" value="1"/>
</dbReference>
<feature type="domain" description="Major facilitator superfamily (MFS) profile" evidence="8">
    <location>
        <begin position="620"/>
        <end position="1052"/>
    </location>
</feature>
<comment type="caution">
    <text evidence="9">The sequence shown here is derived from an EMBL/GenBank/DDBJ whole genome shotgun (WGS) entry which is preliminary data.</text>
</comment>
<dbReference type="InterPro" id="IPR011701">
    <property type="entry name" value="MFS"/>
</dbReference>
<feature type="transmembrane region" description="Helical" evidence="6">
    <location>
        <begin position="1014"/>
        <end position="1036"/>
    </location>
</feature>
<dbReference type="PROSITE" id="PS00523">
    <property type="entry name" value="SULFATASE_1"/>
    <property type="match status" value="1"/>
</dbReference>
<proteinExistence type="inferred from homology"/>
<dbReference type="VEuPathDB" id="FungiDB:ATCC64974_75940"/>
<dbReference type="Pfam" id="PF00884">
    <property type="entry name" value="Sulfatase"/>
    <property type="match status" value="1"/>
</dbReference>
<gene>
    <name evidence="9" type="ORF">ABL_09793</name>
</gene>
<feature type="signal peptide" evidence="7">
    <location>
        <begin position="1"/>
        <end position="16"/>
    </location>
</feature>
<dbReference type="InterPro" id="IPR020846">
    <property type="entry name" value="MFS_dom"/>
</dbReference>
<dbReference type="PANTHER" id="PTHR43108">
    <property type="entry name" value="N-ACETYLGLUCOSAMINE-6-SULFATASE FAMILY MEMBER"/>
    <property type="match status" value="1"/>
</dbReference>
<dbReference type="VEuPathDB" id="FungiDB:M747DRAFT_236452"/>
<feature type="transmembrane region" description="Helical" evidence="6">
    <location>
        <begin position="780"/>
        <end position="801"/>
    </location>
</feature>
<feature type="transmembrane region" description="Helical" evidence="6">
    <location>
        <begin position="926"/>
        <end position="944"/>
    </location>
</feature>
<dbReference type="SUPFAM" id="SSF53649">
    <property type="entry name" value="Alkaline phosphatase-like"/>
    <property type="match status" value="1"/>
</dbReference>
<feature type="transmembrane region" description="Helical" evidence="6">
    <location>
        <begin position="748"/>
        <end position="768"/>
    </location>
</feature>
<dbReference type="VEuPathDB" id="FungiDB:ASPNIDRAFT2_1186673"/>
<evidence type="ECO:0000256" key="7">
    <source>
        <dbReference type="SAM" id="SignalP"/>
    </source>
</evidence>
<dbReference type="GO" id="GO:0022857">
    <property type="term" value="F:transmembrane transporter activity"/>
    <property type="evidence" value="ECO:0007669"/>
    <property type="project" value="InterPro"/>
</dbReference>
<dbReference type="GO" id="GO:0016020">
    <property type="term" value="C:membrane"/>
    <property type="evidence" value="ECO:0007669"/>
    <property type="project" value="UniProtKB-SubCell"/>
</dbReference>
<dbReference type="Pfam" id="PF07690">
    <property type="entry name" value="MFS_1"/>
    <property type="match status" value="1"/>
</dbReference>
<dbReference type="EMBL" id="BCMY01000025">
    <property type="protein sequence ID" value="GAQ47132.1"/>
    <property type="molecule type" value="Genomic_DNA"/>
</dbReference>
<keyword evidence="6" id="KW-1133">Transmembrane helix</keyword>
<dbReference type="Proteomes" id="UP000068243">
    <property type="component" value="Unassembled WGS sequence"/>
</dbReference>
<keyword evidence="6" id="KW-0472">Membrane</keyword>
<evidence type="ECO:0000256" key="1">
    <source>
        <dbReference type="ARBA" id="ARBA00004141"/>
    </source>
</evidence>
<organism evidence="9 10">
    <name type="scientific">Aspergillus niger</name>
    <dbReference type="NCBI Taxonomy" id="5061"/>
    <lineage>
        <taxon>Eukaryota</taxon>
        <taxon>Fungi</taxon>
        <taxon>Dikarya</taxon>
        <taxon>Ascomycota</taxon>
        <taxon>Pezizomycotina</taxon>
        <taxon>Eurotiomycetes</taxon>
        <taxon>Eurotiomycetidae</taxon>
        <taxon>Eurotiales</taxon>
        <taxon>Aspergillaceae</taxon>
        <taxon>Aspergillus</taxon>
        <taxon>Aspergillus subgen. Circumdati</taxon>
    </lineage>
</organism>
<dbReference type="VEuPathDB" id="FungiDB:An03g06540"/>
<sequence>MMFLPALLALFVGCDALAVQQQVLLDDEPSVSPRKPNFLFILTDDQDLRMNSPAYMPYTQAKIKDKGTEFLNHFVTTALCCPSRVSLWTGRQAHNTNVTDVNPPYGGYPKFVAQGFNENFLPVWLQSAGYNTFYTGKLFNSHSVATYNAPFVNGFNGSDFLLDPHTYSYWNATYQRNREPPRSYEGQYTTDVMREKASGLLADALESDAPFFLTVAPIAPHTNIDVEGLSGSGGPKMTEPLPAPRHAHLFADAKVPRTPNFNPDKDSGAGWIQTMELQNQTVIDYEDHLYRQRLRALQAVDEMVDSLITQLEESGQIDNTYIIYSADNGYHIGHHRLPPGKTTGYEEDIRVPFYIRGPGVPEGKSVDRVTTHIDIAPTLFELAGVPLREDFDGTPMPVSTSKKTESILHEHVTVEFWGHAVLEGEYGSIGPGGSSIMGNNTYKSARILSEEYNLYYSVWCDGDHELYDLSTDPYQMNNIYAQQDSINLLNRPLSSVIDRIDALLLVLKSCKGNTCIQPWRVLHPDGSVESLKDALQVKYDSFYTNQPKVSYSVCEPGYIIAAEGPQFEFEDPKGGVVPPFEEKKVVDEVYTDNDVASEEIVKDWDDKEEGKLRRKIDIILIPILALAFFGLQIDRGNISAALTSTITDDLGVTTNQINIGTQLLSAGIVITEIPSNIILQRIGPQVWLSTQLIAWGLVGTFQAFVQSYPAFLATRLLLGLLEGGFIPGALYYLSTWYKRPETSFRTTLFFYGQMFAGATSSLISAGLLKLDGKCGLAGWRWIFLVEGLITIFAAILFIMFIPKRAGDGSPLISMGRWSYFSPREKRIIIDRVLLDDPLKTREHIKITGRDIWKTVTQPTTLQHMFITLVAMSGFQGLNTYTPSMIKSFGFSAVRANALASVPVYASIVWTTILAYSSDKIGHRGPFVLLCITWNVISYACLRTSPTDASSWHKYAVIAIANVAYCSMHVLNVGWLSFYCKTPQERSISMALIVMSANLSGISGAQIFRSSDAPLYIHGLTAICALAAASWVQTLVLNLQYLFRRKKTQAGTV</sequence>
<evidence type="ECO:0000256" key="6">
    <source>
        <dbReference type="SAM" id="Phobius"/>
    </source>
</evidence>
<dbReference type="PaxDb" id="5061-CADANGAP00003573"/>
<accession>A0A100ITM2</accession>
<dbReference type="AlphaFoldDB" id="A0A100ITM2"/>
<dbReference type="SUPFAM" id="SSF103473">
    <property type="entry name" value="MFS general substrate transporter"/>
    <property type="match status" value="1"/>
</dbReference>
<feature type="transmembrane region" description="Helical" evidence="6">
    <location>
        <begin position="893"/>
        <end position="914"/>
    </location>
</feature>
<evidence type="ECO:0000313" key="10">
    <source>
        <dbReference type="Proteomes" id="UP000068243"/>
    </source>
</evidence>
<dbReference type="GO" id="GO:0008449">
    <property type="term" value="F:N-acetylglucosamine-6-sulfatase activity"/>
    <property type="evidence" value="ECO:0007669"/>
    <property type="project" value="TreeGrafter"/>
</dbReference>
<comment type="subcellular location">
    <subcellularLocation>
        <location evidence="1">Membrane</location>
        <topology evidence="1">Multi-pass membrane protein</topology>
    </subcellularLocation>
</comment>
<evidence type="ECO:0000313" key="9">
    <source>
        <dbReference type="EMBL" id="GAQ47132.1"/>
    </source>
</evidence>
<dbReference type="OrthoDB" id="96314at2759"/>
<dbReference type="InterPro" id="IPR000917">
    <property type="entry name" value="Sulfatase_N"/>
</dbReference>
<name>A0A100ITM2_ASPNG</name>
<feature type="transmembrane region" description="Helical" evidence="6">
    <location>
        <begin position="956"/>
        <end position="977"/>
    </location>
</feature>
<evidence type="ECO:0000259" key="8">
    <source>
        <dbReference type="PROSITE" id="PS50850"/>
    </source>
</evidence>
<dbReference type="VEuPathDB" id="FungiDB:ATCC64974_41320"/>
<keyword evidence="3 7" id="KW-0732">Signal</keyword>
<evidence type="ECO:0000256" key="4">
    <source>
        <dbReference type="ARBA" id="ARBA00022801"/>
    </source>
</evidence>
<feature type="transmembrane region" description="Helical" evidence="6">
    <location>
        <begin position="712"/>
        <end position="733"/>
    </location>
</feature>
<dbReference type="GO" id="GO:0005539">
    <property type="term" value="F:glycosaminoglycan binding"/>
    <property type="evidence" value="ECO:0007669"/>
    <property type="project" value="TreeGrafter"/>
</dbReference>
<keyword evidence="4" id="KW-0378">Hydrolase</keyword>
<dbReference type="Gene3D" id="3.40.720.10">
    <property type="entry name" value="Alkaline Phosphatase, subunit A"/>
    <property type="match status" value="1"/>
</dbReference>
<dbReference type="PROSITE" id="PS50850">
    <property type="entry name" value="MFS"/>
    <property type="match status" value="1"/>
</dbReference>
<dbReference type="InterPro" id="IPR017850">
    <property type="entry name" value="Alkaline_phosphatase_core_sf"/>
</dbReference>
<protein>
    <submittedName>
        <fullName evidence="9">Arylsulfatase</fullName>
    </submittedName>
</protein>
<keyword evidence="5" id="KW-0325">Glycoprotein</keyword>
<dbReference type="Gene3D" id="1.20.1250.20">
    <property type="entry name" value="MFS general substrate transporter like domains"/>
    <property type="match status" value="2"/>
</dbReference>
<dbReference type="InterPro" id="IPR036259">
    <property type="entry name" value="MFS_trans_sf"/>
</dbReference>
<dbReference type="FunFam" id="3.40.720.10:FF:000051">
    <property type="entry name" value="Arylsulfatase"/>
    <property type="match status" value="1"/>
</dbReference>
<dbReference type="VEuPathDB" id="FungiDB:ASPNIDRAFT2_1156974"/>
<dbReference type="VEuPathDB" id="FungiDB:M747DRAFT_368526"/>
<feature type="transmembrane region" description="Helical" evidence="6">
    <location>
        <begin position="989"/>
        <end position="1008"/>
    </location>
</feature>
<evidence type="ECO:0000256" key="5">
    <source>
        <dbReference type="ARBA" id="ARBA00023180"/>
    </source>
</evidence>
<reference evidence="10" key="1">
    <citation type="journal article" date="2016" name="Genome Announc.">
        <title>Draft genome sequence of Aspergillus niger strain An76.</title>
        <authorList>
            <person name="Gong W."/>
            <person name="Cheng Z."/>
            <person name="Zhang H."/>
            <person name="Liu L."/>
            <person name="Gao P."/>
            <person name="Wang L."/>
        </authorList>
    </citation>
    <scope>NUCLEOTIDE SEQUENCE [LARGE SCALE GENOMIC DNA]</scope>
    <source>
        <strain evidence="10">An76</strain>
    </source>
</reference>
<evidence type="ECO:0000256" key="3">
    <source>
        <dbReference type="ARBA" id="ARBA00022729"/>
    </source>
</evidence>
<dbReference type="PANTHER" id="PTHR43108:SF8">
    <property type="entry name" value="SD21168P"/>
    <property type="match status" value="1"/>
</dbReference>
<dbReference type="VEuPathDB" id="FungiDB:An01g09570"/>
<dbReference type="InterPro" id="IPR024607">
    <property type="entry name" value="Sulfatase_CS"/>
</dbReference>
<dbReference type="OMA" id="HASKWHR"/>
<keyword evidence="6" id="KW-0812">Transmembrane</keyword>
<feature type="chain" id="PRO_5007087736" evidence="7">
    <location>
        <begin position="17"/>
        <end position="1052"/>
    </location>
</feature>